<proteinExistence type="predicted"/>
<name>A0AAJ1BAL7_9ACTO</name>
<evidence type="ECO:0000256" key="1">
    <source>
        <dbReference type="SAM" id="MobiDB-lite"/>
    </source>
</evidence>
<sequence>MATVVDVAAYILNRSKPLSTMKLQKLTFYSQAHALATAGTPLFQEDFEAWRGGPVSAELFEKHQGLFIIESGQLQSDSNNLSDKEKQIIDVVFDQLGNLTGNELSERTHAEAPWSNARKGLNPSDPSNNVISQDSIREYYMKNPVVSR</sequence>
<evidence type="ECO:0000259" key="2">
    <source>
        <dbReference type="Pfam" id="PF13274"/>
    </source>
</evidence>
<dbReference type="Proteomes" id="UP001200537">
    <property type="component" value="Unassembled WGS sequence"/>
</dbReference>
<dbReference type="InterPro" id="IPR025272">
    <property type="entry name" value="SocA_Panacea"/>
</dbReference>
<protein>
    <submittedName>
        <fullName evidence="3">DUF4065 domain-containing protein</fullName>
    </submittedName>
</protein>
<dbReference type="Pfam" id="PF13274">
    <property type="entry name" value="SocA_Panacea"/>
    <property type="match status" value="1"/>
</dbReference>
<dbReference type="AlphaFoldDB" id="A0AAJ1BAL7"/>
<feature type="domain" description="Antitoxin SocA-like Panacea" evidence="2">
    <location>
        <begin position="23"/>
        <end position="114"/>
    </location>
</feature>
<comment type="caution">
    <text evidence="3">The sequence shown here is derived from an EMBL/GenBank/DDBJ whole genome shotgun (WGS) entry which is preliminary data.</text>
</comment>
<reference evidence="3" key="1">
    <citation type="submission" date="2022-01" db="EMBL/GenBank/DDBJ databases">
        <title>Collection of gut derived symbiotic bacterial strains cultured from healthy donors.</title>
        <authorList>
            <person name="Lin H."/>
            <person name="Kohout C."/>
            <person name="Waligurski E."/>
            <person name="Pamer E.G."/>
        </authorList>
    </citation>
    <scope>NUCLEOTIDE SEQUENCE</scope>
    <source>
        <strain evidence="3">DFI.7.46</strain>
    </source>
</reference>
<evidence type="ECO:0000313" key="4">
    <source>
        <dbReference type="Proteomes" id="UP001200537"/>
    </source>
</evidence>
<organism evidence="3 4">
    <name type="scientific">Varibaculum cambriense</name>
    <dbReference type="NCBI Taxonomy" id="184870"/>
    <lineage>
        <taxon>Bacteria</taxon>
        <taxon>Bacillati</taxon>
        <taxon>Actinomycetota</taxon>
        <taxon>Actinomycetes</taxon>
        <taxon>Actinomycetales</taxon>
        <taxon>Actinomycetaceae</taxon>
        <taxon>Varibaculum</taxon>
    </lineage>
</organism>
<dbReference type="RefSeq" id="WP_024059466.1">
    <property type="nucleotide sequence ID" value="NZ_JAGZVZ010000004.1"/>
</dbReference>
<evidence type="ECO:0000313" key="3">
    <source>
        <dbReference type="EMBL" id="MCG4617116.1"/>
    </source>
</evidence>
<feature type="region of interest" description="Disordered" evidence="1">
    <location>
        <begin position="108"/>
        <end position="132"/>
    </location>
</feature>
<accession>A0AAJ1BAL7</accession>
<gene>
    <name evidence="3" type="ORF">L0M99_01215</name>
</gene>
<dbReference type="EMBL" id="JAKNHJ010000002">
    <property type="protein sequence ID" value="MCG4617116.1"/>
    <property type="molecule type" value="Genomic_DNA"/>
</dbReference>